<organism evidence="1 2">
    <name type="scientific">Naganishia adeliensis</name>
    <dbReference type="NCBI Taxonomy" id="92952"/>
    <lineage>
        <taxon>Eukaryota</taxon>
        <taxon>Fungi</taxon>
        <taxon>Dikarya</taxon>
        <taxon>Basidiomycota</taxon>
        <taxon>Agaricomycotina</taxon>
        <taxon>Tremellomycetes</taxon>
        <taxon>Filobasidiales</taxon>
        <taxon>Filobasidiaceae</taxon>
        <taxon>Naganishia</taxon>
    </lineage>
</organism>
<keyword evidence="2" id="KW-1185">Reference proteome</keyword>
<accession>A0ACC2WVL2</accession>
<dbReference type="Proteomes" id="UP001230649">
    <property type="component" value="Unassembled WGS sequence"/>
</dbReference>
<comment type="caution">
    <text evidence="1">The sequence shown here is derived from an EMBL/GenBank/DDBJ whole genome shotgun (WGS) entry which is preliminary data.</text>
</comment>
<reference evidence="1" key="1">
    <citation type="submission" date="2023-04" db="EMBL/GenBank/DDBJ databases">
        <title>Draft Genome sequencing of Naganishia species isolated from polar environments using Oxford Nanopore Technology.</title>
        <authorList>
            <person name="Leo P."/>
            <person name="Venkateswaran K."/>
        </authorList>
    </citation>
    <scope>NUCLEOTIDE SEQUENCE</scope>
    <source>
        <strain evidence="1">MNA-CCFEE 5262</strain>
    </source>
</reference>
<gene>
    <name evidence="1" type="ORF">QFC20_001446</name>
</gene>
<proteinExistence type="predicted"/>
<protein>
    <submittedName>
        <fullName evidence="1">Uncharacterized protein</fullName>
    </submittedName>
</protein>
<sequence length="1149" mass="127277">MKRLFQKNKGYEPTPFVTDPPPQLAAPPRSGRDSVGTDHSSTHPRPSVGSHPIPSSRQSPDPQHTLESSKPHSAQPPGPGLSAASAKKWFNNLNGKGGAGYDQITPFTMPLHQPGETTESSTSVDRHSWHDPAAGARQGNNKYGGEGLGQPTGRRVDAEGGLVPPPAAEQGGNIKRRVGTSIPNLHRTTRFSVQRGAGHLPPPLPLSQQHSRSSQQSIRQQYPHHPAAPVVSPGFQAASPAGYMDPNALQRPISMAKLNSDSWSPASSEHELLVPRDQLAGGHPSSSPAALASMPSPREREHAHLASPPVLSESARPASPLHQRVDAYNHTRPSVDQGADQHRYGTHGEHPAEDGKNHHHHHNKKKGLFGFVVGGATNKDKSADKEKDKPSDWAGFLRKKEPRIEYRGPEYTDHTTMTDASYSEVMPVAYAGVGQHVKVLEMPKRDREQAIRDAQERTKEAQRAEKQRVKEEERRMKDEEKKAREEEKERARMEKEHARSLERRAKDDGKAGKGSRDPNSVSFEIDELCKTAFASDLSKIYNIGDKLSRCDKAVHKEAVHATRKQIKHGAAPEAKIFAMKIWLLISDFDRSDSGFRVLSFEKKFLAAVEDQLLNTEEESKLPQATFDRMRDTLSHLCYHYGRLPGGENLRHSWQKVKRPDEPQEGFSFPETHPVFSPQDPLLRPSLVPSSNHLQHLNTILPNEIQQLTKLVEECKKGNAQARALQEAFLLDSQPSKKAEINQMYTACVQAQEELESQMSWANTQAEKSRLERGLSTPAEFGMSFEDQLDGHRVDPKSGNDDLPLAERAFGDLLAASDALTNAIKLYEDAERASRENMELRYAQEKSKVDTRMGRSSHEGGLFVPQGNSAYAGGSVSRSPSPSRTFDAGYNGKHVEVARHAPTNGAHSPYSNGVPLSRTPTTAESLDMPPPRFPDDGRPESPPRNGARVLGPRPFRERGKYGSSTSLQSSQQHHSSSQKNNFVVRNGTDDDDDEEALSRPPARPSAKALGKRPAKETSTFDPDDIWKVDEPKRPESPTESDTSFEDWLLRKPEKYVYDAMQDKEVQRQLEEERKKKTDQSRRKTLEAGYGGSQYISTGMNAQLAEIKKALGNEAPAKSPAGSRNSSRAASPIPEHAGLLRTTSSRWKWRK</sequence>
<dbReference type="EMBL" id="JASBWS010000008">
    <property type="protein sequence ID" value="KAJ9114572.1"/>
    <property type="molecule type" value="Genomic_DNA"/>
</dbReference>
<evidence type="ECO:0000313" key="2">
    <source>
        <dbReference type="Proteomes" id="UP001230649"/>
    </source>
</evidence>
<evidence type="ECO:0000313" key="1">
    <source>
        <dbReference type="EMBL" id="KAJ9114572.1"/>
    </source>
</evidence>
<name>A0ACC2WVL2_9TREE</name>